<dbReference type="SUPFAM" id="SSF55931">
    <property type="entry name" value="Glutamine synthetase/guanido kinase"/>
    <property type="match status" value="1"/>
</dbReference>
<evidence type="ECO:0000256" key="9">
    <source>
        <dbReference type="RuleBase" id="RU003544"/>
    </source>
</evidence>
<dbReference type="PANTHER" id="PTHR38761">
    <property type="entry name" value="GLUTAMATE--CYSTEINE LIGASE"/>
    <property type="match status" value="1"/>
</dbReference>
<evidence type="ECO:0000256" key="6">
    <source>
        <dbReference type="ARBA" id="ARBA00022840"/>
    </source>
</evidence>
<comment type="similarity">
    <text evidence="9">Belongs to the glutamate--cysteine ligase type 1 family.</text>
</comment>
<dbReference type="GO" id="GO:0004363">
    <property type="term" value="F:glutathione synthase activity"/>
    <property type="evidence" value="ECO:0007669"/>
    <property type="project" value="UniProtKB-EC"/>
</dbReference>
<gene>
    <name evidence="11" type="primary">gshAB</name>
    <name evidence="11" type="ORF">ACEN34_03470</name>
</gene>
<dbReference type="Gene3D" id="3.30.590.20">
    <property type="match status" value="1"/>
</dbReference>
<dbReference type="EC" id="6.3.2.2" evidence="2"/>
<dbReference type="InterPro" id="IPR014746">
    <property type="entry name" value="Gln_synth/guanido_kin_cat_dom"/>
</dbReference>
<evidence type="ECO:0000313" key="11">
    <source>
        <dbReference type="EMBL" id="MFL2028670.1"/>
    </source>
</evidence>
<keyword evidence="12" id="KW-1185">Reference proteome</keyword>
<keyword evidence="5 8" id="KW-0547">Nucleotide-binding</keyword>
<keyword evidence="4 9" id="KW-0317">Glutathione biosynthesis</keyword>
<dbReference type="InterPro" id="IPR013815">
    <property type="entry name" value="ATP_grasp_subdomain_1"/>
</dbReference>
<dbReference type="PROSITE" id="PS50975">
    <property type="entry name" value="ATP_GRASP"/>
    <property type="match status" value="1"/>
</dbReference>
<keyword evidence="6 8" id="KW-0067">ATP-binding</keyword>
<sequence>MLNQIGQQIKKYQHEAFLFAGHYGVEKENQRVNAQGELSQTPLPFTQPQLYLKNDFAQAQAEVATDYFGSCQQTYRQLQGLDAVLLRALPENELLWPLSMPPVLPATAAIKLAAPTAAALHYRQQIAQKYGYAMQMMSAVHINFSLSERLMRFLFETHYHDQFADNYIAFHNAAYLKLAQNYLRYRYVLTYLFGASPLAEANFAPELPKNLVRSLHASSQYGYVNHSQHQVSFQSVAAYAADLERLVTNGELQEAREFYSPVRLQGASLAELVPAGIHYLELRTLDLDPYAANGLSKTTLSFLHLFLAYLLVAPSIETDQISTVLAQATADNDAVALESPLTVSSLQDQLQDFMHNLQQFAQDYQAPTELQQALQEMQARVADYRLTPSYRLSQEISAGSLQQFALHQAQIFKQQATAQPYQLPGYEHLDAASQMVLATAYRRGLSTQVLDGSVGLLQLANREVIGRGSNTRLNSQAATLTSQNKLVSKKLLGQAGIVVPAGAEYMTVDAALADFMDLAKQGLVIKPKYSAHGRGITVFQTPPTVDLFAAAIKQALVIGNSVLVENYVPGTVYRFVIIADQVRAVAECTPANVVGDGRQTLAALVERKNQQVNRGKNLPLQPITLDEQTDADLQQQGLSRTTIPARGNQVYLRLAANFATGADSIDVTADIDASYKQIALAAARALQLQVAGVDIVIDNLYQPVDSEHPELATVLGLTAQPDLAVHAAPYFGDAQPVVPLLIDQLFKSK</sequence>
<dbReference type="InterPro" id="IPR011761">
    <property type="entry name" value="ATP-grasp"/>
</dbReference>
<name>A0ABW8UCX1_9LACO</name>
<dbReference type="PANTHER" id="PTHR38761:SF1">
    <property type="entry name" value="GLUTAMATE--CYSTEINE LIGASE"/>
    <property type="match status" value="1"/>
</dbReference>
<dbReference type="Proteomes" id="UP001625389">
    <property type="component" value="Unassembled WGS sequence"/>
</dbReference>
<feature type="domain" description="ATP-grasp" evidence="10">
    <location>
        <begin position="489"/>
        <end position="746"/>
    </location>
</feature>
<dbReference type="Gene3D" id="3.30.470.20">
    <property type="entry name" value="ATP-grasp fold, B domain"/>
    <property type="match status" value="2"/>
</dbReference>
<dbReference type="Pfam" id="PF04262">
    <property type="entry name" value="Glu_cys_ligase"/>
    <property type="match status" value="1"/>
</dbReference>
<evidence type="ECO:0000256" key="5">
    <source>
        <dbReference type="ARBA" id="ARBA00022741"/>
    </source>
</evidence>
<evidence type="ECO:0000256" key="8">
    <source>
        <dbReference type="PROSITE-ProRule" id="PRU00409"/>
    </source>
</evidence>
<accession>A0ABW8UCX1</accession>
<dbReference type="RefSeq" id="WP_407137007.1">
    <property type="nucleotide sequence ID" value="NZ_JBGQPK010000008.1"/>
</dbReference>
<dbReference type="EMBL" id="JBGQPK010000008">
    <property type="protein sequence ID" value="MFL2028670.1"/>
    <property type="molecule type" value="Genomic_DNA"/>
</dbReference>
<dbReference type="SUPFAM" id="SSF56059">
    <property type="entry name" value="Glutathione synthetase ATP-binding domain-like"/>
    <property type="match status" value="1"/>
</dbReference>
<evidence type="ECO:0000256" key="4">
    <source>
        <dbReference type="ARBA" id="ARBA00022684"/>
    </source>
</evidence>
<keyword evidence="3 9" id="KW-0436">Ligase</keyword>
<comment type="caution">
    <text evidence="11">The sequence shown here is derived from an EMBL/GenBank/DDBJ whole genome shotgun (WGS) entry which is preliminary data.</text>
</comment>
<dbReference type="Gene3D" id="3.30.1490.20">
    <property type="entry name" value="ATP-grasp fold, A domain"/>
    <property type="match status" value="1"/>
</dbReference>
<reference evidence="11 12" key="1">
    <citation type="submission" date="2024-08" db="EMBL/GenBank/DDBJ databases">
        <authorList>
            <person name="Arias E."/>
        </authorList>
    </citation>
    <scope>NUCLEOTIDE SEQUENCE [LARGE SCALE GENOMIC DNA]</scope>
    <source>
        <strain evidence="11 12">FAM 25317</strain>
    </source>
</reference>
<evidence type="ECO:0000256" key="7">
    <source>
        <dbReference type="ARBA" id="ARBA00048819"/>
    </source>
</evidence>
<evidence type="ECO:0000313" key="12">
    <source>
        <dbReference type="Proteomes" id="UP001625389"/>
    </source>
</evidence>
<dbReference type="GO" id="GO:0004357">
    <property type="term" value="F:glutamate-cysteine ligase activity"/>
    <property type="evidence" value="ECO:0007669"/>
    <property type="project" value="UniProtKB-EC"/>
</dbReference>
<evidence type="ECO:0000256" key="3">
    <source>
        <dbReference type="ARBA" id="ARBA00022598"/>
    </source>
</evidence>
<dbReference type="InterPro" id="IPR007370">
    <property type="entry name" value="Glu_cys_ligase"/>
</dbReference>
<organism evidence="11 12">
    <name type="scientific">Loigolactobacillus zhaoyuanensis</name>
    <dbReference type="NCBI Taxonomy" id="2486017"/>
    <lineage>
        <taxon>Bacteria</taxon>
        <taxon>Bacillati</taxon>
        <taxon>Bacillota</taxon>
        <taxon>Bacilli</taxon>
        <taxon>Lactobacillales</taxon>
        <taxon>Lactobacillaceae</taxon>
        <taxon>Loigolactobacillus</taxon>
    </lineage>
</organism>
<evidence type="ECO:0000259" key="10">
    <source>
        <dbReference type="PROSITE" id="PS50975"/>
    </source>
</evidence>
<comment type="catalytic activity">
    <reaction evidence="7">
        <text>L-cysteine + L-glutamate + ATP = gamma-L-glutamyl-L-cysteine + ADP + phosphate + H(+)</text>
        <dbReference type="Rhea" id="RHEA:13285"/>
        <dbReference type="ChEBI" id="CHEBI:15378"/>
        <dbReference type="ChEBI" id="CHEBI:29985"/>
        <dbReference type="ChEBI" id="CHEBI:30616"/>
        <dbReference type="ChEBI" id="CHEBI:35235"/>
        <dbReference type="ChEBI" id="CHEBI:43474"/>
        <dbReference type="ChEBI" id="CHEBI:58173"/>
        <dbReference type="ChEBI" id="CHEBI:456216"/>
        <dbReference type="EC" id="6.3.2.2"/>
    </reaction>
</comment>
<evidence type="ECO:0000256" key="1">
    <source>
        <dbReference type="ARBA" id="ARBA00005006"/>
    </source>
</evidence>
<comment type="pathway">
    <text evidence="1">Sulfur metabolism; glutathione biosynthesis; glutathione from L-cysteine and L-glutamate: step 1/2.</text>
</comment>
<proteinExistence type="inferred from homology"/>
<evidence type="ECO:0000256" key="2">
    <source>
        <dbReference type="ARBA" id="ARBA00012220"/>
    </source>
</evidence>
<protein>
    <recommendedName>
        <fullName evidence="2">glutamate--cysteine ligase</fullName>
        <ecNumber evidence="2">6.3.2.2</ecNumber>
    </recommendedName>
</protein>
<dbReference type="InterPro" id="IPR006334">
    <property type="entry name" value="Glut_cys_ligase"/>
</dbReference>
<dbReference type="NCBIfam" id="NF002688">
    <property type="entry name" value="PRK02471.1"/>
    <property type="match status" value="1"/>
</dbReference>